<dbReference type="PANTHER" id="PTHR36985">
    <property type="entry name" value="TRANSLOCATION AND ASSEMBLY MODULE SUBUNIT TAMB"/>
    <property type="match status" value="1"/>
</dbReference>
<dbReference type="OrthoDB" id="5555605at2"/>
<feature type="domain" description="Translocation and assembly module TamB C-terminal" evidence="5">
    <location>
        <begin position="934"/>
        <end position="1273"/>
    </location>
</feature>
<dbReference type="GO" id="GO:0009306">
    <property type="term" value="P:protein secretion"/>
    <property type="evidence" value="ECO:0007669"/>
    <property type="project" value="InterPro"/>
</dbReference>
<dbReference type="GO" id="GO:0005886">
    <property type="term" value="C:plasma membrane"/>
    <property type="evidence" value="ECO:0007669"/>
    <property type="project" value="InterPro"/>
</dbReference>
<dbReference type="RefSeq" id="WP_011628283.1">
    <property type="nucleotide sequence ID" value="NC_008340.1"/>
</dbReference>
<dbReference type="KEGG" id="aeh:Mlg_0534"/>
<keyword evidence="3" id="KW-1133">Transmembrane helix</keyword>
<dbReference type="PANTHER" id="PTHR36985:SF1">
    <property type="entry name" value="TRANSLOCATION AND ASSEMBLY MODULE SUBUNIT TAMB"/>
    <property type="match status" value="1"/>
</dbReference>
<evidence type="ECO:0000256" key="3">
    <source>
        <dbReference type="ARBA" id="ARBA00022989"/>
    </source>
</evidence>
<dbReference type="eggNOG" id="COG2911">
    <property type="taxonomic scope" value="Bacteria"/>
</dbReference>
<protein>
    <recommendedName>
        <fullName evidence="5">Translocation and assembly module TamB C-terminal domain-containing protein</fullName>
    </recommendedName>
</protein>
<sequence length="1283" mass="137343">MRRALRILFWGLLGLMVILAGTAAWLVGTTSGARTAADLAQRVEPRLTLEVTGGSLWRGLELADSGWRDGDLVVTAGRVVTRWDPACLTDRAFCLSRAQVHDLDARIPEAAPEEPGPEPPPAEALMGRLDLPIDLRLAGVELRGARLRVAGQDIALDFLGLEGALEGDVLTLVRTELRGLQIRLPEAEPAVDGDAEPDTAAGTALADFQYTPPVLPEVHLPLDVHLHVFRLREGALWLPGADESLPLPDVDLTASLEGQQLGLARLDLSHPYGDLRSQGRLELAGDWPLALQLSLSGGEGLAPLLPLALPDTPQLDLELAGTLQTGLTFALAAATGDQSLTLDGEVAPLDARLPVELQARWSHLGWPLDDPEGYRARDGELRLSGDLAGWRAHLRSDLTGPDLPAAGLDLQAHGDLTWARVEALTLELLEGSAELAGVVDWSGPPQWDLGLTLRGLNPGGFWDGAPERVDGRLESAGRLTPEGPELRLSIPGVNARVQDYALALDGAVDLDAAGHLRFDELNLSVDGQTGLSVAGALAEEWDLVGTLRLPDLAVLGVPELAGALEGDFQVGGARERPDLQLELAGRDLRGPGGLVLGRLALSARIPALGEADSRIRLRLDDLAAGPEHLNEVVVEVTGREEDHRATLVAGGRGGLEVDLALAGAFDRASGDWQGTLAHARLMAPRYGHRLALEQPLPLAWGSDPGALRVDAHCWTVNEQGRLCVDEPAVAAASGELIFSLSDYDLQAGLRPWLPEDLSLRAALGAEGRVTWGEALVAELALVSEDGTLRIRLDDEDDEQDHEELRYESLTARLDYTETRTELAVDLSSAQLGDARLRLVTDPRPGARGLDGELVLEDLGVSVARAFVPQLNRLEGVLRAQADIGGDWTAPDIRGQITLEDGLADGPELPVTLSDIQFTVDVAGAQADYAGTFRAGAGRGELRGRVLWGGEAWQVFANLDGEALEVFLPPGLDLEVWPALRAVVRPNHILLRGRVDVPRGTIEIQDLPQQAVGLSPDVVVVERTEDMLVVDEEALVGWDLDVDVELRLGAESLTLTAFGLTGALEGNMRVRLRDDDVAEGVGEIRVVDGRYRAYGQNLRIRRGNLLFAGPVDQPQLEIEAVRDVPRYDVVAGIRVEGRADDPRASLFSEPAMPDDEALSYLIRGRPLSAEGDGAEAMMASAALGLGVRGASGIVGGLGQALGVEDLEVEAVGEGDEAQVVIGGYLNPRLYLSYGVGVFNPENTLTLRYQLARQLFLEAVSGVENALDLMYRFEFGGRGEPDREE</sequence>
<dbReference type="Pfam" id="PF04357">
    <property type="entry name" value="TamB"/>
    <property type="match status" value="1"/>
</dbReference>
<name>Q0AB99_ALKEH</name>
<accession>Q0AB99</accession>
<keyword evidence="7" id="KW-1185">Reference proteome</keyword>
<evidence type="ECO:0000256" key="4">
    <source>
        <dbReference type="ARBA" id="ARBA00023136"/>
    </source>
</evidence>
<evidence type="ECO:0000259" key="5">
    <source>
        <dbReference type="Pfam" id="PF04357"/>
    </source>
</evidence>
<evidence type="ECO:0000313" key="6">
    <source>
        <dbReference type="EMBL" id="ABI55888.1"/>
    </source>
</evidence>
<keyword evidence="2" id="KW-0812">Transmembrane</keyword>
<dbReference type="HOGENOM" id="CLU_002338_0_0_6"/>
<dbReference type="EMBL" id="CP000453">
    <property type="protein sequence ID" value="ABI55888.1"/>
    <property type="molecule type" value="Genomic_DNA"/>
</dbReference>
<comment type="subcellular location">
    <subcellularLocation>
        <location evidence="1">Membrane</location>
        <topology evidence="1">Single-pass membrane protein</topology>
    </subcellularLocation>
</comment>
<evidence type="ECO:0000256" key="1">
    <source>
        <dbReference type="ARBA" id="ARBA00004167"/>
    </source>
</evidence>
<keyword evidence="4" id="KW-0472">Membrane</keyword>
<organism evidence="6 7">
    <name type="scientific">Alkalilimnicola ehrlichii (strain ATCC BAA-1101 / DSM 17681 / MLHE-1)</name>
    <dbReference type="NCBI Taxonomy" id="187272"/>
    <lineage>
        <taxon>Bacteria</taxon>
        <taxon>Pseudomonadati</taxon>
        <taxon>Pseudomonadota</taxon>
        <taxon>Gammaproteobacteria</taxon>
        <taxon>Chromatiales</taxon>
        <taxon>Ectothiorhodospiraceae</taxon>
        <taxon>Alkalilimnicola</taxon>
    </lineage>
</organism>
<dbReference type="InterPro" id="IPR007452">
    <property type="entry name" value="TamB_C"/>
</dbReference>
<proteinExistence type="predicted"/>
<evidence type="ECO:0000256" key="2">
    <source>
        <dbReference type="ARBA" id="ARBA00022692"/>
    </source>
</evidence>
<dbReference type="GO" id="GO:0097347">
    <property type="term" value="C:TAM protein secretion complex"/>
    <property type="evidence" value="ECO:0007669"/>
    <property type="project" value="TreeGrafter"/>
</dbReference>
<gene>
    <name evidence="6" type="ordered locus">Mlg_0534</name>
</gene>
<evidence type="ECO:0000313" key="7">
    <source>
        <dbReference type="Proteomes" id="UP000001962"/>
    </source>
</evidence>
<dbReference type="Proteomes" id="UP000001962">
    <property type="component" value="Chromosome"/>
</dbReference>
<reference evidence="7" key="1">
    <citation type="submission" date="2006-08" db="EMBL/GenBank/DDBJ databases">
        <title>Complete sequence of Alkalilimnicola ehrilichei MLHE-1.</title>
        <authorList>
            <person name="Copeland A."/>
            <person name="Lucas S."/>
            <person name="Lapidus A."/>
            <person name="Barry K."/>
            <person name="Detter J.C."/>
            <person name="Glavina del Rio T."/>
            <person name="Hammon N."/>
            <person name="Israni S."/>
            <person name="Dalin E."/>
            <person name="Tice H."/>
            <person name="Pitluck S."/>
            <person name="Sims D."/>
            <person name="Brettin T."/>
            <person name="Bruce D."/>
            <person name="Han C."/>
            <person name="Tapia R."/>
            <person name="Gilna P."/>
            <person name="Schmutz J."/>
            <person name="Larimer F."/>
            <person name="Land M."/>
            <person name="Hauser L."/>
            <person name="Kyrpides N."/>
            <person name="Mikhailova N."/>
            <person name="Oremland R.S."/>
            <person name="Hoeft S.E."/>
            <person name="Switzer-Blum J."/>
            <person name="Kulp T."/>
            <person name="King G."/>
            <person name="Tabita R."/>
            <person name="Witte B."/>
            <person name="Santini J.M."/>
            <person name="Basu P."/>
            <person name="Hollibaugh J.T."/>
            <person name="Xie G."/>
            <person name="Stolz J.F."/>
            <person name="Richardson P."/>
        </authorList>
    </citation>
    <scope>NUCLEOTIDE SEQUENCE [LARGE SCALE GENOMIC DNA]</scope>
    <source>
        <strain evidence="7">ATCC BAA-1101 / DSM 17681 / MLHE-1</strain>
    </source>
</reference>